<reference evidence="2 3" key="1">
    <citation type="submission" date="2016-10" db="EMBL/GenBank/DDBJ databases">
        <title>The genome sequence of Colletotrichum fioriniae PJ7.</title>
        <authorList>
            <person name="Baroncelli R."/>
        </authorList>
    </citation>
    <scope>NUCLEOTIDE SEQUENCE [LARGE SCALE GENOMIC DNA]</scope>
    <source>
        <strain evidence="2">Col 31</strain>
    </source>
</reference>
<keyword evidence="3" id="KW-1185">Reference proteome</keyword>
<gene>
    <name evidence="2" type="ORF">CMEL01_13319</name>
</gene>
<keyword evidence="1" id="KW-1133">Transmembrane helix</keyword>
<dbReference type="AlphaFoldDB" id="A0AAI9UR96"/>
<evidence type="ECO:0000313" key="3">
    <source>
        <dbReference type="Proteomes" id="UP001239795"/>
    </source>
</evidence>
<feature type="transmembrane region" description="Helical" evidence="1">
    <location>
        <begin position="115"/>
        <end position="132"/>
    </location>
</feature>
<dbReference type="EMBL" id="MLGG01000007">
    <property type="protein sequence ID" value="KAK1463250.1"/>
    <property type="molecule type" value="Genomic_DNA"/>
</dbReference>
<keyword evidence="1" id="KW-0472">Membrane</keyword>
<name>A0AAI9UR96_9PEZI</name>
<protein>
    <submittedName>
        <fullName evidence="2">Uncharacterized protein</fullName>
    </submittedName>
</protein>
<evidence type="ECO:0000256" key="1">
    <source>
        <dbReference type="SAM" id="Phobius"/>
    </source>
</evidence>
<proteinExistence type="predicted"/>
<comment type="caution">
    <text evidence="2">The sequence shown here is derived from an EMBL/GenBank/DDBJ whole genome shotgun (WGS) entry which is preliminary data.</text>
</comment>
<feature type="transmembrane region" description="Helical" evidence="1">
    <location>
        <begin position="144"/>
        <end position="163"/>
    </location>
</feature>
<accession>A0AAI9UR96</accession>
<feature type="transmembrane region" description="Helical" evidence="1">
    <location>
        <begin position="59"/>
        <end position="77"/>
    </location>
</feature>
<evidence type="ECO:0000313" key="2">
    <source>
        <dbReference type="EMBL" id="KAK1463250.1"/>
    </source>
</evidence>
<dbReference type="Proteomes" id="UP001239795">
    <property type="component" value="Unassembled WGS sequence"/>
</dbReference>
<sequence length="191" mass="20977">MEMQDLEIQQLGEPAPPERSVSLPQRLLRLPAIYSIEIWSHIGIGRRIGGLRRGRTLTILRKVGGVAGTTVSVYIAVVHDEPIASLLYNCLWCSAALVDSVLFLTWRHMSKMPNAYSILFILMSYATLTTLLKGPELVLDRVLPVLPLVAISGAFLASLFLSIHESIMIPSVLDVERGDPAAWDAISSCLV</sequence>
<organism evidence="2 3">
    <name type="scientific">Colletotrichum melonis</name>
    <dbReference type="NCBI Taxonomy" id="1209925"/>
    <lineage>
        <taxon>Eukaryota</taxon>
        <taxon>Fungi</taxon>
        <taxon>Dikarya</taxon>
        <taxon>Ascomycota</taxon>
        <taxon>Pezizomycotina</taxon>
        <taxon>Sordariomycetes</taxon>
        <taxon>Hypocreomycetidae</taxon>
        <taxon>Glomerellales</taxon>
        <taxon>Glomerellaceae</taxon>
        <taxon>Colletotrichum</taxon>
        <taxon>Colletotrichum acutatum species complex</taxon>
    </lineage>
</organism>
<keyword evidence="1" id="KW-0812">Transmembrane</keyword>
<feature type="transmembrane region" description="Helical" evidence="1">
    <location>
        <begin position="83"/>
        <end position="103"/>
    </location>
</feature>